<dbReference type="Proteomes" id="UP001207742">
    <property type="component" value="Unassembled WGS sequence"/>
</dbReference>
<name>A0ABT3IGT6_9BACT</name>
<keyword evidence="3" id="KW-0998">Cell outer membrane</keyword>
<dbReference type="Pfam" id="PF14905">
    <property type="entry name" value="OMP_b-brl_3"/>
    <property type="match status" value="1"/>
</dbReference>
<dbReference type="InterPro" id="IPR012910">
    <property type="entry name" value="Plug_dom"/>
</dbReference>
<dbReference type="InterPro" id="IPR008969">
    <property type="entry name" value="CarboxyPept-like_regulatory"/>
</dbReference>
<evidence type="ECO:0000259" key="6">
    <source>
        <dbReference type="Pfam" id="PF07715"/>
    </source>
</evidence>
<evidence type="ECO:0000256" key="4">
    <source>
        <dbReference type="SAM" id="MobiDB-lite"/>
    </source>
</evidence>
<keyword evidence="5" id="KW-0732">Signal</keyword>
<feature type="chain" id="PRO_5047136728" evidence="5">
    <location>
        <begin position="21"/>
        <end position="814"/>
    </location>
</feature>
<comment type="caution">
    <text evidence="8">The sequence shown here is derived from an EMBL/GenBank/DDBJ whole genome shotgun (WGS) entry which is preliminary data.</text>
</comment>
<evidence type="ECO:0000256" key="5">
    <source>
        <dbReference type="SAM" id="SignalP"/>
    </source>
</evidence>
<evidence type="ECO:0000313" key="9">
    <source>
        <dbReference type="Proteomes" id="UP001207742"/>
    </source>
</evidence>
<keyword evidence="2" id="KW-0472">Membrane</keyword>
<evidence type="ECO:0000256" key="1">
    <source>
        <dbReference type="ARBA" id="ARBA00004442"/>
    </source>
</evidence>
<proteinExistence type="predicted"/>
<evidence type="ECO:0000259" key="7">
    <source>
        <dbReference type="Pfam" id="PF14905"/>
    </source>
</evidence>
<dbReference type="InterPro" id="IPR037066">
    <property type="entry name" value="Plug_dom_sf"/>
</dbReference>
<keyword evidence="8" id="KW-0675">Receptor</keyword>
<keyword evidence="9" id="KW-1185">Reference proteome</keyword>
<evidence type="ECO:0000256" key="2">
    <source>
        <dbReference type="ARBA" id="ARBA00023136"/>
    </source>
</evidence>
<protein>
    <submittedName>
        <fullName evidence="8">TonB dependent receptor</fullName>
    </submittedName>
</protein>
<evidence type="ECO:0000256" key="3">
    <source>
        <dbReference type="ARBA" id="ARBA00023237"/>
    </source>
</evidence>
<dbReference type="Pfam" id="PF13620">
    <property type="entry name" value="CarboxypepD_reg"/>
    <property type="match status" value="1"/>
</dbReference>
<dbReference type="InterPro" id="IPR036942">
    <property type="entry name" value="Beta-barrel_TonB_sf"/>
</dbReference>
<dbReference type="PANTHER" id="PTHR40980">
    <property type="entry name" value="PLUG DOMAIN-CONTAINING PROTEIN"/>
    <property type="match status" value="1"/>
</dbReference>
<dbReference type="SUPFAM" id="SSF56935">
    <property type="entry name" value="Porins"/>
    <property type="match status" value="1"/>
</dbReference>
<accession>A0ABT3IGT6</accession>
<sequence>MKKYGLLLIATIGMLTQALAQQPVTVGGVVTSTDNTPLQGATVLLRQPADSQLVKGVTTDPAGRFHLDQIRPGTYLLQVSFITYKTVYRQLLLPPPQSAHPLLKITLSPADTRLKGVTVEARKPVVTNNSEKQTLNIEQSAVAKTRNAFELLKNLPGVVVNKDGDVSIRGKKGVTVMIDGETVTMSAQQLKNLLKATPGSALQSMEVYNNPPASMDGAGNAGVINIVFKNRKAAGFSGSVSAAGGWGSYGKTDQSILLGYGTSKWNYSLNYAHSYDRTWFRDSSYRTYTGEHQEPLQMNQSQYSPEKIRSHLVKLGIDHYLDSKNTLSLNLSFTDSKDNFTGYGSSRYYANPLVLDTLTHQTNTSYSNQREINATLRFKRKINEGSGLTASIHTAQQRLRSGDDFRIHSIYRQWPAGYQQYRNAYPGDVQQYIARTDYYRALPFPGKFETGFKSSFTKLDNRQQWDDLREDKWLTNTVKSNRFRYQEQIHAVYGIVSSKGKKWELSAGLRAEYTILRGDTASYKSLVKQDYLSLLPNVRVGYQVSDKYKVAFQYNRRIERPDYQQLNPAIRYLDPLTIETGNPDLKAQLSHNFEVNQQFLQFIDLAVGYNLASRPLLFSIVQKPGSPYTQLVTQNAENQHTGYASLSFPIPVFKWWENYQSVNVSTSRYQVAAGALLENERATSIGFSSNNTFLLPHQISLELNGWYQGGGLYGNVRFRPIAEINAGISKKLCNDRLNVGVAVSDIFFTNKFRTSVNTPESSNLSFITYESRVVKFTVNWQFGRKKAKTETTTDEDAEQEEKGLPQGKSLRKRD</sequence>
<dbReference type="PANTHER" id="PTHR40980:SF3">
    <property type="entry name" value="TONB-DEPENDENT RECEPTOR-LIKE BETA-BARREL DOMAIN-CONTAINING PROTEIN"/>
    <property type="match status" value="1"/>
</dbReference>
<dbReference type="Pfam" id="PF07715">
    <property type="entry name" value="Plug"/>
    <property type="match status" value="1"/>
</dbReference>
<dbReference type="InterPro" id="IPR041700">
    <property type="entry name" value="OMP_b-brl_3"/>
</dbReference>
<reference evidence="8 9" key="1">
    <citation type="submission" date="2022-10" db="EMBL/GenBank/DDBJ databases">
        <title>Chitinophaga nivalis PC15 sp. nov., isolated from Pyeongchang county, South Korea.</title>
        <authorList>
            <person name="Trinh H.N."/>
        </authorList>
    </citation>
    <scope>NUCLEOTIDE SEQUENCE [LARGE SCALE GENOMIC DNA]</scope>
    <source>
        <strain evidence="8 9">PC14</strain>
    </source>
</reference>
<evidence type="ECO:0000313" key="8">
    <source>
        <dbReference type="EMBL" id="MCW3483153.1"/>
    </source>
</evidence>
<feature type="domain" description="TonB-dependent receptor plug" evidence="6">
    <location>
        <begin position="134"/>
        <end position="222"/>
    </location>
</feature>
<feature type="region of interest" description="Disordered" evidence="4">
    <location>
        <begin position="785"/>
        <end position="814"/>
    </location>
</feature>
<feature type="domain" description="Outer membrane protein beta-barrel" evidence="7">
    <location>
        <begin position="383"/>
        <end position="780"/>
    </location>
</feature>
<dbReference type="EMBL" id="JAPDNS010000001">
    <property type="protein sequence ID" value="MCW3483153.1"/>
    <property type="molecule type" value="Genomic_DNA"/>
</dbReference>
<organism evidence="8 9">
    <name type="scientific">Chitinophaga nivalis</name>
    <dbReference type="NCBI Taxonomy" id="2991709"/>
    <lineage>
        <taxon>Bacteria</taxon>
        <taxon>Pseudomonadati</taxon>
        <taxon>Bacteroidota</taxon>
        <taxon>Chitinophagia</taxon>
        <taxon>Chitinophagales</taxon>
        <taxon>Chitinophagaceae</taxon>
        <taxon>Chitinophaga</taxon>
    </lineage>
</organism>
<dbReference type="Gene3D" id="2.170.130.10">
    <property type="entry name" value="TonB-dependent receptor, plug domain"/>
    <property type="match status" value="1"/>
</dbReference>
<feature type="signal peptide" evidence="5">
    <location>
        <begin position="1"/>
        <end position="20"/>
    </location>
</feature>
<dbReference type="RefSeq" id="WP_264728194.1">
    <property type="nucleotide sequence ID" value="NZ_JAPDNR010000001.1"/>
</dbReference>
<dbReference type="Gene3D" id="2.60.40.1120">
    <property type="entry name" value="Carboxypeptidase-like, regulatory domain"/>
    <property type="match status" value="1"/>
</dbReference>
<comment type="subcellular location">
    <subcellularLocation>
        <location evidence="1">Cell outer membrane</location>
    </subcellularLocation>
</comment>
<gene>
    <name evidence="8" type="ORF">OL497_04575</name>
</gene>
<dbReference type="SUPFAM" id="SSF49464">
    <property type="entry name" value="Carboxypeptidase regulatory domain-like"/>
    <property type="match status" value="1"/>
</dbReference>
<dbReference type="Gene3D" id="2.40.170.20">
    <property type="entry name" value="TonB-dependent receptor, beta-barrel domain"/>
    <property type="match status" value="1"/>
</dbReference>